<dbReference type="InterPro" id="IPR029061">
    <property type="entry name" value="THDP-binding"/>
</dbReference>
<dbReference type="InterPro" id="IPR000399">
    <property type="entry name" value="TPP-bd_CS"/>
</dbReference>
<gene>
    <name evidence="7" type="primary">alsS</name>
    <name evidence="7" type="ORF">LFA_3231</name>
</gene>
<dbReference type="SUPFAM" id="SSF52467">
    <property type="entry name" value="DHS-like NAD/FAD-binding domain"/>
    <property type="match status" value="1"/>
</dbReference>
<comment type="similarity">
    <text evidence="1 3">Belongs to the TPP enzyme family.</text>
</comment>
<evidence type="ECO:0000313" key="8">
    <source>
        <dbReference type="Proteomes" id="UP000032430"/>
    </source>
</evidence>
<dbReference type="Pfam" id="PF00205">
    <property type="entry name" value="TPP_enzyme_M"/>
    <property type="match status" value="1"/>
</dbReference>
<name>A0A098G7Y6_9GAMM</name>
<protein>
    <submittedName>
        <fullName evidence="7">Acetolactate synthase</fullName>
        <ecNumber evidence="7">2.2.1.6</ecNumber>
    </submittedName>
</protein>
<dbReference type="Proteomes" id="UP000032430">
    <property type="component" value="Chromosome I"/>
</dbReference>
<dbReference type="GO" id="GO:0005948">
    <property type="term" value="C:acetolactate synthase complex"/>
    <property type="evidence" value="ECO:0007669"/>
    <property type="project" value="TreeGrafter"/>
</dbReference>
<keyword evidence="8" id="KW-1185">Reference proteome</keyword>
<dbReference type="AlphaFoldDB" id="A0A098G7Y6"/>
<dbReference type="NCBIfam" id="NF006378">
    <property type="entry name" value="PRK08617.1"/>
    <property type="match status" value="1"/>
</dbReference>
<keyword evidence="2 3" id="KW-0786">Thiamine pyrophosphate</keyword>
<sequence>MEANKNGATLLVECLEQQGVEYIFGIPGAKIDAVFDALIDSPIKVIVCRHEQNAAFMAAAYGRLTGKPGVVLVTSGPGVSNLVTGLLTATTEGDPIVAIGGNVARNMSLKSSHQSTDNIKLMEAVTKERMAILVPESIPEVVENAFRIAKEPRSGAVFISIPQDITHENTSAKAHPALSSLQYGPAAEKAISQAAKLLNEAKCPVLLLGLEATRPANTHALRQLLTKKPLAVVSTYQAAGVISHDLLHCFVGRVGLFKNQPGDKLIDEADLIMTVGYDPVEYDPEIWNSDNTKKIIHLDYNRAEIHTTYLPELEVIGDIASTINKLAAELKANKHQEPTARISEYQKELNDKIARGAQHAGHLLHPLRFIYELSQVADDNTIVISDIGTHYMWLARYFYCYQPHHLLFSNGQQTLGVALPWAIAACLVHPEKTVISVSGDGGFLFSANELETAVREKVHFIHFVWCDGTYDMVREQQLMKYKRDSAVHFGAIDIVKYAESFGALGLRVHHSDELSHVLQKAMQAQGPVLVEIAIDYSDSQELFASAHDFVGD</sequence>
<evidence type="ECO:0000259" key="6">
    <source>
        <dbReference type="Pfam" id="PF02776"/>
    </source>
</evidence>
<accession>A0A098G7Y6</accession>
<evidence type="ECO:0000313" key="7">
    <source>
        <dbReference type="EMBL" id="CEG58567.1"/>
    </source>
</evidence>
<dbReference type="Pfam" id="PF02776">
    <property type="entry name" value="TPP_enzyme_N"/>
    <property type="match status" value="1"/>
</dbReference>
<evidence type="ECO:0000259" key="5">
    <source>
        <dbReference type="Pfam" id="PF02775"/>
    </source>
</evidence>
<dbReference type="PANTHER" id="PTHR18968:SF129">
    <property type="entry name" value="ACETOLACTATE SYNTHASE"/>
    <property type="match status" value="1"/>
</dbReference>
<dbReference type="GO" id="GO:0030976">
    <property type="term" value="F:thiamine pyrophosphate binding"/>
    <property type="evidence" value="ECO:0007669"/>
    <property type="project" value="InterPro"/>
</dbReference>
<dbReference type="InterPro" id="IPR012001">
    <property type="entry name" value="Thiamin_PyroP_enz_TPP-bd_dom"/>
</dbReference>
<dbReference type="GO" id="GO:0009099">
    <property type="term" value="P:L-valine biosynthetic process"/>
    <property type="evidence" value="ECO:0007669"/>
    <property type="project" value="TreeGrafter"/>
</dbReference>
<dbReference type="GO" id="GO:0034077">
    <property type="term" value="P:butanediol metabolic process"/>
    <property type="evidence" value="ECO:0007669"/>
    <property type="project" value="InterPro"/>
</dbReference>
<dbReference type="HOGENOM" id="CLU_013748_3_2_6"/>
<dbReference type="GO" id="GO:0009097">
    <property type="term" value="P:isoleucine biosynthetic process"/>
    <property type="evidence" value="ECO:0007669"/>
    <property type="project" value="TreeGrafter"/>
</dbReference>
<dbReference type="SUPFAM" id="SSF52518">
    <property type="entry name" value="Thiamin diphosphate-binding fold (THDP-binding)"/>
    <property type="match status" value="2"/>
</dbReference>
<dbReference type="PROSITE" id="PS00187">
    <property type="entry name" value="TPP_ENZYMES"/>
    <property type="match status" value="1"/>
</dbReference>
<dbReference type="InterPro" id="IPR045229">
    <property type="entry name" value="TPP_enz"/>
</dbReference>
<proteinExistence type="inferred from homology"/>
<dbReference type="Gene3D" id="3.40.50.1220">
    <property type="entry name" value="TPP-binding domain"/>
    <property type="match status" value="1"/>
</dbReference>
<dbReference type="CDD" id="cd07035">
    <property type="entry name" value="TPP_PYR_POX_like"/>
    <property type="match status" value="1"/>
</dbReference>
<feature type="domain" description="Thiamine pyrophosphate enzyme TPP-binding" evidence="5">
    <location>
        <begin position="386"/>
        <end position="532"/>
    </location>
</feature>
<evidence type="ECO:0000256" key="3">
    <source>
        <dbReference type="RuleBase" id="RU362132"/>
    </source>
</evidence>
<dbReference type="GO" id="GO:0003984">
    <property type="term" value="F:acetolactate synthase activity"/>
    <property type="evidence" value="ECO:0007669"/>
    <property type="project" value="UniProtKB-EC"/>
</dbReference>
<dbReference type="EMBL" id="LN614827">
    <property type="protein sequence ID" value="CEG58567.1"/>
    <property type="molecule type" value="Genomic_DNA"/>
</dbReference>
<dbReference type="KEGG" id="lfa:LFA_3231"/>
<dbReference type="NCBIfam" id="NF006187">
    <property type="entry name" value="PRK08322.1"/>
    <property type="match status" value="1"/>
</dbReference>
<dbReference type="Pfam" id="PF02775">
    <property type="entry name" value="TPP_enzyme_C"/>
    <property type="match status" value="1"/>
</dbReference>
<dbReference type="InterPro" id="IPR029035">
    <property type="entry name" value="DHS-like_NAD/FAD-binding_dom"/>
</dbReference>
<dbReference type="GO" id="GO:0000287">
    <property type="term" value="F:magnesium ion binding"/>
    <property type="evidence" value="ECO:0007669"/>
    <property type="project" value="InterPro"/>
</dbReference>
<evidence type="ECO:0000259" key="4">
    <source>
        <dbReference type="Pfam" id="PF00205"/>
    </source>
</evidence>
<dbReference type="RefSeq" id="WP_231865857.1">
    <property type="nucleotide sequence ID" value="NZ_LN614827.1"/>
</dbReference>
<organism evidence="7 8">
    <name type="scientific">Legionella fallonii LLAP-10</name>
    <dbReference type="NCBI Taxonomy" id="1212491"/>
    <lineage>
        <taxon>Bacteria</taxon>
        <taxon>Pseudomonadati</taxon>
        <taxon>Pseudomonadota</taxon>
        <taxon>Gammaproteobacteria</taxon>
        <taxon>Legionellales</taxon>
        <taxon>Legionellaceae</taxon>
        <taxon>Legionella</taxon>
    </lineage>
</organism>
<dbReference type="Gene3D" id="3.40.50.970">
    <property type="match status" value="2"/>
</dbReference>
<feature type="domain" description="Thiamine pyrophosphate enzyme N-terminal TPP-binding" evidence="6">
    <location>
        <begin position="6"/>
        <end position="118"/>
    </location>
</feature>
<dbReference type="PANTHER" id="PTHR18968">
    <property type="entry name" value="THIAMINE PYROPHOSPHATE ENZYMES"/>
    <property type="match status" value="1"/>
</dbReference>
<keyword evidence="7" id="KW-0808">Transferase</keyword>
<dbReference type="NCBIfam" id="TIGR02418">
    <property type="entry name" value="acolac_catab"/>
    <property type="match status" value="1"/>
</dbReference>
<dbReference type="InterPro" id="IPR012000">
    <property type="entry name" value="Thiamin_PyroP_enz_cen_dom"/>
</dbReference>
<dbReference type="STRING" id="1212491.LFA_3231"/>
<dbReference type="InterPro" id="IPR012782">
    <property type="entry name" value="Acetolactate_synth_catblc"/>
</dbReference>
<feature type="domain" description="Thiamine pyrophosphate enzyme central" evidence="4">
    <location>
        <begin position="191"/>
        <end position="326"/>
    </location>
</feature>
<evidence type="ECO:0000256" key="1">
    <source>
        <dbReference type="ARBA" id="ARBA00007812"/>
    </source>
</evidence>
<dbReference type="InterPro" id="IPR011766">
    <property type="entry name" value="TPP_enzyme_TPP-bd"/>
</dbReference>
<dbReference type="GO" id="GO:0050660">
    <property type="term" value="F:flavin adenine dinucleotide binding"/>
    <property type="evidence" value="ECO:0007669"/>
    <property type="project" value="TreeGrafter"/>
</dbReference>
<evidence type="ECO:0000256" key="2">
    <source>
        <dbReference type="ARBA" id="ARBA00023052"/>
    </source>
</evidence>
<dbReference type="FunFam" id="3.40.50.970:FF:000007">
    <property type="entry name" value="Acetolactate synthase"/>
    <property type="match status" value="1"/>
</dbReference>
<dbReference type="EC" id="2.2.1.6" evidence="7"/>
<reference evidence="8" key="1">
    <citation type="submission" date="2014-09" db="EMBL/GenBank/DDBJ databases">
        <authorList>
            <person name="Gomez-Valero L."/>
        </authorList>
    </citation>
    <scope>NUCLEOTIDE SEQUENCE [LARGE SCALE GENOMIC DNA]</scope>
    <source>
        <strain evidence="8">ATCC700992</strain>
    </source>
</reference>